<evidence type="ECO:0000313" key="9">
    <source>
        <dbReference type="EMBL" id="ABJ81401.1"/>
    </source>
</evidence>
<dbReference type="Gene3D" id="3.40.980.20">
    <property type="entry name" value="Four-carbon acid sugar kinase, nucleotide binding domain"/>
    <property type="match status" value="1"/>
</dbReference>
<dbReference type="InterPro" id="IPR042213">
    <property type="entry name" value="NBD_C_sf"/>
</dbReference>
<organism evidence="9">
    <name type="scientific">Solibacter usitatus (strain Ellin6076)</name>
    <dbReference type="NCBI Taxonomy" id="234267"/>
    <lineage>
        <taxon>Bacteria</taxon>
        <taxon>Pseudomonadati</taxon>
        <taxon>Acidobacteriota</taxon>
        <taxon>Terriglobia</taxon>
        <taxon>Bryobacterales</taxon>
        <taxon>Solibacteraceae</taxon>
        <taxon>Candidatus Solibacter</taxon>
    </lineage>
</organism>
<feature type="domain" description="Four-carbon acid sugar kinase N-terminal" evidence="7">
    <location>
        <begin position="4"/>
        <end position="119"/>
    </location>
</feature>
<gene>
    <name evidence="9" type="ordered locus">Acid_0389</name>
</gene>
<dbReference type="AlphaFoldDB" id="Q02C15"/>
<keyword evidence="6" id="KW-0119">Carbohydrate metabolism</keyword>
<evidence type="ECO:0000259" key="8">
    <source>
        <dbReference type="Pfam" id="PF17042"/>
    </source>
</evidence>
<evidence type="ECO:0000256" key="1">
    <source>
        <dbReference type="ARBA" id="ARBA00005715"/>
    </source>
</evidence>
<protein>
    <recommendedName>
        <fullName evidence="10">Type III effector Hrp-dependent outers</fullName>
    </recommendedName>
</protein>
<dbReference type="GO" id="GO:0016301">
    <property type="term" value="F:kinase activity"/>
    <property type="evidence" value="ECO:0007669"/>
    <property type="project" value="UniProtKB-KW"/>
</dbReference>
<dbReference type="KEGG" id="sus:Acid_0389"/>
<dbReference type="Pfam" id="PF07005">
    <property type="entry name" value="SBD_N"/>
    <property type="match status" value="1"/>
</dbReference>
<keyword evidence="2" id="KW-0808">Transferase</keyword>
<evidence type="ECO:0000256" key="3">
    <source>
        <dbReference type="ARBA" id="ARBA00022741"/>
    </source>
</evidence>
<evidence type="ECO:0000256" key="5">
    <source>
        <dbReference type="ARBA" id="ARBA00022840"/>
    </source>
</evidence>
<accession>Q02C15</accession>
<keyword evidence="3" id="KW-0547">Nucleotide-binding</keyword>
<evidence type="ECO:0008006" key="10">
    <source>
        <dbReference type="Google" id="ProtNLM"/>
    </source>
</evidence>
<reference evidence="9" key="1">
    <citation type="submission" date="2006-10" db="EMBL/GenBank/DDBJ databases">
        <title>Complete sequence of Solibacter usitatus Ellin6076.</title>
        <authorList>
            <consortium name="US DOE Joint Genome Institute"/>
            <person name="Copeland A."/>
            <person name="Lucas S."/>
            <person name="Lapidus A."/>
            <person name="Barry K."/>
            <person name="Detter J.C."/>
            <person name="Glavina del Rio T."/>
            <person name="Hammon N."/>
            <person name="Israni S."/>
            <person name="Dalin E."/>
            <person name="Tice H."/>
            <person name="Pitluck S."/>
            <person name="Thompson L.S."/>
            <person name="Brettin T."/>
            <person name="Bruce D."/>
            <person name="Han C."/>
            <person name="Tapia R."/>
            <person name="Gilna P."/>
            <person name="Schmutz J."/>
            <person name="Larimer F."/>
            <person name="Land M."/>
            <person name="Hauser L."/>
            <person name="Kyrpides N."/>
            <person name="Mikhailova N."/>
            <person name="Janssen P.H."/>
            <person name="Kuske C.R."/>
            <person name="Richardson P."/>
        </authorList>
    </citation>
    <scope>NUCLEOTIDE SEQUENCE</scope>
    <source>
        <strain evidence="9">Ellin6076</strain>
    </source>
</reference>
<evidence type="ECO:0000256" key="2">
    <source>
        <dbReference type="ARBA" id="ARBA00022679"/>
    </source>
</evidence>
<evidence type="ECO:0000256" key="6">
    <source>
        <dbReference type="ARBA" id="ARBA00023277"/>
    </source>
</evidence>
<sequence>MECLLIADDLTGACDAAVHFAGAQVLIDREAQGSRVVAISTESRDLAPAEIRRAWAMAAGQFSAGLIFQKIDSTLRGNTAVEIAAAMEAFRCDEAVVCPAFPAQGRVVEGGWLRINGAPEFSPIDVAARIQVPCSDASSDDDLDGIVARNFGNGRRVLWVGSAGLASALARRIGNLRELKAVVRKGPALFCIGSDHARTLAQQAALLSERAAVQADSREAICAALSRGQHVVLRIRRGCGTVRELIGGAPAAALVLSGGDTASLVCAAAGVRRIELCDEIVPGVPRGILRGGEFDGIPVVTKSGGFGDRDTLIHVADFFACSNPK</sequence>
<proteinExistence type="inferred from homology"/>
<keyword evidence="4" id="KW-0418">Kinase</keyword>
<dbReference type="InParanoid" id="Q02C15"/>
<dbReference type="InterPro" id="IPR031475">
    <property type="entry name" value="NBD_C"/>
</dbReference>
<name>Q02C15_SOLUE</name>
<dbReference type="InterPro" id="IPR037051">
    <property type="entry name" value="4-carb_acid_sugar_kinase_N_sf"/>
</dbReference>
<dbReference type="Pfam" id="PF17042">
    <property type="entry name" value="NBD_C"/>
    <property type="match status" value="1"/>
</dbReference>
<evidence type="ECO:0000259" key="7">
    <source>
        <dbReference type="Pfam" id="PF07005"/>
    </source>
</evidence>
<dbReference type="eggNOG" id="COG3395">
    <property type="taxonomic scope" value="Bacteria"/>
</dbReference>
<dbReference type="HOGENOM" id="CLU_029424_0_0_0"/>
<dbReference type="SUPFAM" id="SSF142764">
    <property type="entry name" value="YgbK-like"/>
    <property type="match status" value="1"/>
</dbReference>
<dbReference type="InterPro" id="IPR010737">
    <property type="entry name" value="4-carb_acid_sugar_kinase_N"/>
</dbReference>
<dbReference type="GO" id="GO:0005524">
    <property type="term" value="F:ATP binding"/>
    <property type="evidence" value="ECO:0007669"/>
    <property type="project" value="UniProtKB-KW"/>
</dbReference>
<dbReference type="Gene3D" id="3.40.50.10840">
    <property type="entry name" value="Putative sugar-binding, N-terminal domain"/>
    <property type="match status" value="1"/>
</dbReference>
<dbReference type="EMBL" id="CP000473">
    <property type="protein sequence ID" value="ABJ81401.1"/>
    <property type="molecule type" value="Genomic_DNA"/>
</dbReference>
<evidence type="ECO:0000256" key="4">
    <source>
        <dbReference type="ARBA" id="ARBA00022777"/>
    </source>
</evidence>
<dbReference type="OrthoDB" id="9778478at2"/>
<comment type="similarity">
    <text evidence="1">Belongs to the four-carbon acid sugar kinase family.</text>
</comment>
<feature type="domain" description="Four-carbon acid sugar kinase nucleotide binding" evidence="8">
    <location>
        <begin position="207"/>
        <end position="312"/>
    </location>
</feature>
<dbReference type="STRING" id="234267.Acid_0389"/>
<keyword evidence="5" id="KW-0067">ATP-binding</keyword>